<dbReference type="AlphaFoldDB" id="K5ZHY2"/>
<dbReference type="InterPro" id="IPR028983">
    <property type="entry name" value="PA2201-like_C"/>
</dbReference>
<gene>
    <name evidence="4" type="ORF">HMPREF1060_00947</name>
</gene>
<evidence type="ECO:0000259" key="2">
    <source>
        <dbReference type="Pfam" id="PF08928"/>
    </source>
</evidence>
<proteinExistence type="predicted"/>
<dbReference type="SUPFAM" id="SSF140731">
    <property type="entry name" value="PA2201 C-terminal domain-like"/>
    <property type="match status" value="1"/>
</dbReference>
<feature type="domain" description="PoNi N-terminal" evidence="2">
    <location>
        <begin position="6"/>
        <end position="115"/>
    </location>
</feature>
<comment type="caution">
    <text evidence="4">The sequence shown here is derived from an EMBL/GenBank/DDBJ whole genome shotgun (WGS) entry which is preliminary data.</text>
</comment>
<dbReference type="Pfam" id="PF08929">
    <property type="entry name" value="PoNi_C"/>
    <property type="match status" value="1"/>
</dbReference>
<feature type="coiled-coil region" evidence="1">
    <location>
        <begin position="10"/>
        <end position="37"/>
    </location>
</feature>
<protein>
    <recommendedName>
        <fullName evidence="6">PoNi C-terminal domain-containing protein</fullName>
    </recommendedName>
</protein>
<dbReference type="RefSeq" id="WP_005643580.1">
    <property type="nucleotide sequence ID" value="NZ_JH976452.1"/>
</dbReference>
<dbReference type="InterPro" id="IPR015024">
    <property type="entry name" value="PoNi_N"/>
</dbReference>
<reference evidence="4 5" key="1">
    <citation type="submission" date="2012-02" db="EMBL/GenBank/DDBJ databases">
        <title>The Genome Sequence of Parabacteroides merdae CL03T12C32.</title>
        <authorList>
            <consortium name="The Broad Institute Genome Sequencing Platform"/>
            <person name="Earl A."/>
            <person name="Ward D."/>
            <person name="Feldgarden M."/>
            <person name="Gevers D."/>
            <person name="Zitomersky N.L."/>
            <person name="Coyne M.J."/>
            <person name="Comstock L.E."/>
            <person name="Young S.K."/>
            <person name="Zeng Q."/>
            <person name="Gargeya S."/>
            <person name="Fitzgerald M."/>
            <person name="Haas B."/>
            <person name="Abouelleil A."/>
            <person name="Alvarado L."/>
            <person name="Arachchi H.M."/>
            <person name="Berlin A."/>
            <person name="Chapman S.B."/>
            <person name="Gearin G."/>
            <person name="Goldberg J."/>
            <person name="Griggs A."/>
            <person name="Gujja S."/>
            <person name="Hansen M."/>
            <person name="Heiman D."/>
            <person name="Howarth C."/>
            <person name="Larimer J."/>
            <person name="Lui A."/>
            <person name="MacDonald P.J.P."/>
            <person name="McCowen C."/>
            <person name="Montmayeur A."/>
            <person name="Murphy C."/>
            <person name="Neiman D."/>
            <person name="Pearson M."/>
            <person name="Priest M."/>
            <person name="Roberts A."/>
            <person name="Saif S."/>
            <person name="Shea T."/>
            <person name="Sisk P."/>
            <person name="Stolte C."/>
            <person name="Sykes S."/>
            <person name="Wortman J."/>
            <person name="Nusbaum C."/>
            <person name="Birren B."/>
        </authorList>
    </citation>
    <scope>NUCLEOTIDE SEQUENCE [LARGE SCALE GENOMIC DNA]</scope>
    <source>
        <strain evidence="4 5">CL03T12C32</strain>
    </source>
</reference>
<name>K5ZHY2_9BACT</name>
<keyword evidence="1" id="KW-0175">Coiled coil</keyword>
<dbReference type="EMBL" id="AGZQ01000004">
    <property type="protein sequence ID" value="EKN15299.1"/>
    <property type="molecule type" value="Genomic_DNA"/>
</dbReference>
<sequence length="241" mass="28951">MELRDKLFTEEQYIKQLAEYVDDIKEQEEEIMASYDKEYNSGGISPYVFLLKYRIGSLVTMYSMGKDLECLKTDYLQAVRAMQEYWTPYGYYQQMLWLLSIGIMLDYEDDILHVMLTLIEREEVEDHVYDVLLNYRFLERKKLSDCVFDDIPYRAILEVSELAKIDKKQAIKRLEKYLKKEWYRGHSEYPWYNDHKYGVIHDGYWSFESGALVKVLGLNDSSLKGLPYYPYDMVHWNDNIK</sequence>
<accession>K5ZHY2</accession>
<evidence type="ECO:0000259" key="3">
    <source>
        <dbReference type="Pfam" id="PF08929"/>
    </source>
</evidence>
<dbReference type="InterPro" id="IPR015025">
    <property type="entry name" value="PoNi_C"/>
</dbReference>
<evidence type="ECO:0000313" key="5">
    <source>
        <dbReference type="Proteomes" id="UP000006271"/>
    </source>
</evidence>
<evidence type="ECO:0008006" key="6">
    <source>
        <dbReference type="Google" id="ProtNLM"/>
    </source>
</evidence>
<dbReference type="Gene3D" id="1.10.3920.10">
    <property type="entry name" value="PA2201 C-terminal domain-like"/>
    <property type="match status" value="1"/>
</dbReference>
<dbReference type="HOGENOM" id="CLU_071487_2_0_10"/>
<dbReference type="Pfam" id="PF08928">
    <property type="entry name" value="PoNi_N"/>
    <property type="match status" value="1"/>
</dbReference>
<evidence type="ECO:0000313" key="4">
    <source>
        <dbReference type="EMBL" id="EKN15299.1"/>
    </source>
</evidence>
<organism evidence="4 5">
    <name type="scientific">Parabacteroides merdae CL03T12C32</name>
    <dbReference type="NCBI Taxonomy" id="999420"/>
    <lineage>
        <taxon>Bacteria</taxon>
        <taxon>Pseudomonadati</taxon>
        <taxon>Bacteroidota</taxon>
        <taxon>Bacteroidia</taxon>
        <taxon>Bacteroidales</taxon>
        <taxon>Tannerellaceae</taxon>
        <taxon>Parabacteroides</taxon>
    </lineage>
</organism>
<feature type="domain" description="PoNi C-terminal" evidence="3">
    <location>
        <begin position="125"/>
        <end position="233"/>
    </location>
</feature>
<dbReference type="PATRIC" id="fig|999420.3.peg.961"/>
<dbReference type="Proteomes" id="UP000006271">
    <property type="component" value="Unassembled WGS sequence"/>
</dbReference>
<evidence type="ECO:0000256" key="1">
    <source>
        <dbReference type="SAM" id="Coils"/>
    </source>
</evidence>